<dbReference type="SMART" id="SM00850">
    <property type="entry name" value="LytTR"/>
    <property type="match status" value="1"/>
</dbReference>
<keyword evidence="2" id="KW-0597">Phosphoprotein</keyword>
<dbReference type="STRING" id="1048983.EL17_22805"/>
<dbReference type="InterPro" id="IPR007492">
    <property type="entry name" value="LytTR_DNA-bd_dom"/>
</dbReference>
<dbReference type="Gene3D" id="2.40.50.1020">
    <property type="entry name" value="LytTr DNA-binding domain"/>
    <property type="match status" value="1"/>
</dbReference>
<evidence type="ECO:0000313" key="5">
    <source>
        <dbReference type="Proteomes" id="UP000027821"/>
    </source>
</evidence>
<comment type="caution">
    <text evidence="4">The sequence shown here is derived from an EMBL/GenBank/DDBJ whole genome shotgun (WGS) entry which is preliminary data.</text>
</comment>
<evidence type="ECO:0000313" key="4">
    <source>
        <dbReference type="EMBL" id="KEO75855.1"/>
    </source>
</evidence>
<dbReference type="EMBL" id="JMIH01000004">
    <property type="protein sequence ID" value="KEO75855.1"/>
    <property type="molecule type" value="Genomic_DNA"/>
</dbReference>
<keyword evidence="4" id="KW-0808">Transferase</keyword>
<dbReference type="GO" id="GO:0000156">
    <property type="term" value="F:phosphorelay response regulator activity"/>
    <property type="evidence" value="ECO:0007669"/>
    <property type="project" value="TreeGrafter"/>
</dbReference>
<feature type="modified residue" description="4-aspartylphosphate" evidence="2">
    <location>
        <position position="57"/>
    </location>
</feature>
<dbReference type="SMART" id="SM00448">
    <property type="entry name" value="REC"/>
    <property type="match status" value="1"/>
</dbReference>
<evidence type="ECO:0000259" key="3">
    <source>
        <dbReference type="PROSITE" id="PS50110"/>
    </source>
</evidence>
<dbReference type="Pfam" id="PF00072">
    <property type="entry name" value="Response_reg"/>
    <property type="match status" value="1"/>
</dbReference>
<dbReference type="eggNOG" id="COG3279">
    <property type="taxonomic scope" value="Bacteria"/>
</dbReference>
<name>A0A074L5S5_9BACT</name>
<proteinExistence type="predicted"/>
<gene>
    <name evidence="4" type="ORF">EL17_22805</name>
</gene>
<accession>A0A074L5S5</accession>
<reference evidence="4 5" key="1">
    <citation type="submission" date="2014-04" db="EMBL/GenBank/DDBJ databases">
        <title>Characterization and application of a salt tolerant electro-active bacterium.</title>
        <authorList>
            <person name="Yang L."/>
            <person name="Wei S."/>
            <person name="Tay Q.X.M."/>
        </authorList>
    </citation>
    <scope>NUCLEOTIDE SEQUENCE [LARGE SCALE GENOMIC DNA]</scope>
    <source>
        <strain evidence="4 5">LY1</strain>
    </source>
</reference>
<organism evidence="4 5">
    <name type="scientific">Anditalea andensis</name>
    <dbReference type="NCBI Taxonomy" id="1048983"/>
    <lineage>
        <taxon>Bacteria</taxon>
        <taxon>Pseudomonadati</taxon>
        <taxon>Bacteroidota</taxon>
        <taxon>Cytophagia</taxon>
        <taxon>Cytophagales</taxon>
        <taxon>Cytophagaceae</taxon>
        <taxon>Anditalea</taxon>
    </lineage>
</organism>
<dbReference type="PROSITE" id="PS50110">
    <property type="entry name" value="RESPONSE_REGULATORY"/>
    <property type="match status" value="1"/>
</dbReference>
<dbReference type="GO" id="GO:0006355">
    <property type="term" value="P:regulation of DNA-templated transcription"/>
    <property type="evidence" value="ECO:0007669"/>
    <property type="project" value="TreeGrafter"/>
</dbReference>
<dbReference type="Gene3D" id="3.40.50.2300">
    <property type="match status" value="1"/>
</dbReference>
<dbReference type="PANTHER" id="PTHR48111">
    <property type="entry name" value="REGULATOR OF RPOS"/>
    <property type="match status" value="1"/>
</dbReference>
<keyword evidence="1" id="KW-0238">DNA-binding</keyword>
<dbReference type="SUPFAM" id="SSF52172">
    <property type="entry name" value="CheY-like"/>
    <property type="match status" value="1"/>
</dbReference>
<dbReference type="GO" id="GO:0005829">
    <property type="term" value="C:cytosol"/>
    <property type="evidence" value="ECO:0007669"/>
    <property type="project" value="TreeGrafter"/>
</dbReference>
<dbReference type="PANTHER" id="PTHR48111:SF69">
    <property type="entry name" value="RESPONSE REGULATOR RECEIVER"/>
    <property type="match status" value="1"/>
</dbReference>
<dbReference type="GO" id="GO:0000976">
    <property type="term" value="F:transcription cis-regulatory region binding"/>
    <property type="evidence" value="ECO:0007669"/>
    <property type="project" value="TreeGrafter"/>
</dbReference>
<keyword evidence="4" id="KW-0418">Kinase</keyword>
<dbReference type="InterPro" id="IPR039420">
    <property type="entry name" value="WalR-like"/>
</dbReference>
<protein>
    <submittedName>
        <fullName evidence="4">Histidine kinase</fullName>
    </submittedName>
</protein>
<feature type="domain" description="Response regulatory" evidence="3">
    <location>
        <begin position="6"/>
        <end position="116"/>
    </location>
</feature>
<dbReference type="InterPro" id="IPR011006">
    <property type="entry name" value="CheY-like_superfamily"/>
</dbReference>
<dbReference type="GO" id="GO:0032993">
    <property type="term" value="C:protein-DNA complex"/>
    <property type="evidence" value="ECO:0007669"/>
    <property type="project" value="TreeGrafter"/>
</dbReference>
<dbReference type="AlphaFoldDB" id="A0A074L5S5"/>
<evidence type="ECO:0000256" key="2">
    <source>
        <dbReference type="PROSITE-ProRule" id="PRU00169"/>
    </source>
</evidence>
<dbReference type="InterPro" id="IPR001789">
    <property type="entry name" value="Sig_transdc_resp-reg_receiver"/>
</dbReference>
<sequence length="241" mass="27631">MDTKLKCLLLDDELPGLTYLKMLCEQIPELEVVKAFNSPIVFLKEAANLTFDFCILDIEMPEMSGLQVSNLLQGKPVVFATAYKHYALEAFDLNAIDYITKPIKLERLQQAVQKAITHLGKKKQLNTKNFIQVNTDKGKAILFFDRLVYIKTSDTDSRDKVARLFDGEVLVLKNISFDRLLIDLPEFEFCRINKKELISLKAVQVFTYDEISTNIFIDSGKPLKLTLSEAYKREFLYKISG</sequence>
<keyword evidence="5" id="KW-1185">Reference proteome</keyword>
<dbReference type="Proteomes" id="UP000027821">
    <property type="component" value="Unassembled WGS sequence"/>
</dbReference>
<dbReference type="OrthoDB" id="9787344at2"/>
<evidence type="ECO:0000256" key="1">
    <source>
        <dbReference type="ARBA" id="ARBA00023125"/>
    </source>
</evidence>
<dbReference type="GO" id="GO:0016301">
    <property type="term" value="F:kinase activity"/>
    <property type="evidence" value="ECO:0007669"/>
    <property type="project" value="UniProtKB-KW"/>
</dbReference>